<evidence type="ECO:0000259" key="1">
    <source>
        <dbReference type="Pfam" id="PF13460"/>
    </source>
</evidence>
<dbReference type="InterPro" id="IPR036291">
    <property type="entry name" value="NAD(P)-bd_dom_sf"/>
</dbReference>
<evidence type="ECO:0000313" key="2">
    <source>
        <dbReference type="EMBL" id="NOJ73223.1"/>
    </source>
</evidence>
<dbReference type="CDD" id="cd05250">
    <property type="entry name" value="CC3_like_SDR_a"/>
    <property type="match status" value="1"/>
</dbReference>
<dbReference type="InterPro" id="IPR016040">
    <property type="entry name" value="NAD(P)-bd_dom"/>
</dbReference>
<dbReference type="PANTHER" id="PTHR14097">
    <property type="entry name" value="OXIDOREDUCTASE HTATIP2"/>
    <property type="match status" value="1"/>
</dbReference>
<dbReference type="AlphaFoldDB" id="A0AAP7DJW0"/>
<evidence type="ECO:0000313" key="3">
    <source>
        <dbReference type="Proteomes" id="UP000552038"/>
    </source>
</evidence>
<organism evidence="2 3">
    <name type="scientific">Paenibacillus alvei</name>
    <name type="common">Bacillus alvei</name>
    <dbReference type="NCBI Taxonomy" id="44250"/>
    <lineage>
        <taxon>Bacteria</taxon>
        <taxon>Bacillati</taxon>
        <taxon>Bacillota</taxon>
        <taxon>Bacilli</taxon>
        <taxon>Bacillales</taxon>
        <taxon>Paenibacillaceae</taxon>
        <taxon>Paenibacillus</taxon>
    </lineage>
</organism>
<proteinExistence type="predicted"/>
<dbReference type="SUPFAM" id="SSF51735">
    <property type="entry name" value="NAD(P)-binding Rossmann-fold domains"/>
    <property type="match status" value="1"/>
</dbReference>
<dbReference type="EMBL" id="JABFOR010000039">
    <property type="protein sequence ID" value="NOJ73223.1"/>
    <property type="molecule type" value="Genomic_DNA"/>
</dbReference>
<comment type="caution">
    <text evidence="2">The sequence shown here is derived from an EMBL/GenBank/DDBJ whole genome shotgun (WGS) entry which is preliminary data.</text>
</comment>
<accession>A0AAP7DJW0</accession>
<dbReference type="Pfam" id="PF13460">
    <property type="entry name" value="NAD_binding_10"/>
    <property type="match status" value="1"/>
</dbReference>
<protein>
    <submittedName>
        <fullName evidence="2">Oxidoreductase</fullName>
    </submittedName>
</protein>
<dbReference type="PANTHER" id="PTHR14097:SF7">
    <property type="entry name" value="OXIDOREDUCTASE HTATIP2"/>
    <property type="match status" value="1"/>
</dbReference>
<gene>
    <name evidence="2" type="ORF">HMI46_22065</name>
</gene>
<sequence>MKLNGKRALIAGASGLIGRELLNILLQSDTYDQVYAMVRRPLETKHPKLTEIVCSFEQLEQVAEQLAVDDVFCCLGTTIKKAKSKEAMYQVDVHYPTSLAKLSKEQGARHFLVVSSMNANMKSPFWYARMKGMLEEQLQHVSFEALSIFRPSLLFGERHESRLLEDLSSKVIRSLFSLLGRPIPSRLAIEAKVVAQAMFHVANEKRVGVAIYSSNQIEAIASSTSITFRNN</sequence>
<dbReference type="Proteomes" id="UP000552038">
    <property type="component" value="Unassembled WGS sequence"/>
</dbReference>
<name>A0AAP7DJW0_PAEAL</name>
<reference evidence="2 3" key="1">
    <citation type="submission" date="2020-05" db="EMBL/GenBank/DDBJ databases">
        <title>Whole genome sequencing and identification of novel metabolites from Paenibacillus alvei strain JR949.</title>
        <authorList>
            <person name="Rajendhran J."/>
            <person name="Sree Pranav P."/>
            <person name="Mahalakshmi B."/>
            <person name="Karthikeyan R."/>
        </authorList>
    </citation>
    <scope>NUCLEOTIDE SEQUENCE [LARGE SCALE GENOMIC DNA]</scope>
    <source>
        <strain evidence="2 3">JR949</strain>
    </source>
</reference>
<dbReference type="Gene3D" id="3.40.50.720">
    <property type="entry name" value="NAD(P)-binding Rossmann-like Domain"/>
    <property type="match status" value="1"/>
</dbReference>
<feature type="domain" description="NAD(P)-binding" evidence="1">
    <location>
        <begin position="12"/>
        <end position="134"/>
    </location>
</feature>
<dbReference type="RefSeq" id="WP_171418852.1">
    <property type="nucleotide sequence ID" value="NZ_JABFOR010000039.1"/>
</dbReference>